<dbReference type="EMBL" id="BK015237">
    <property type="protein sequence ID" value="DAD97314.1"/>
    <property type="molecule type" value="Genomic_DNA"/>
</dbReference>
<sequence>MLHLHFCQTKYRPALPKQGGKLPNDTKALDKHIVSFSEQLRKRNTRLTQAVIFVPKNQYNIEKEVHML</sequence>
<proteinExistence type="predicted"/>
<protein>
    <submittedName>
        <fullName evidence="1">Uncharacterized protein</fullName>
    </submittedName>
</protein>
<accession>A0A8S5NSM4</accession>
<name>A0A8S5NSM4_9CAUD</name>
<reference evidence="1" key="1">
    <citation type="journal article" date="2021" name="Proc. Natl. Acad. Sci. U.S.A.">
        <title>A Catalog of Tens of Thousands of Viruses from Human Metagenomes Reveals Hidden Associations with Chronic Diseases.</title>
        <authorList>
            <person name="Tisza M.J."/>
            <person name="Buck C.B."/>
        </authorList>
    </citation>
    <scope>NUCLEOTIDE SEQUENCE</scope>
    <source>
        <strain evidence="1">Ctzc413</strain>
    </source>
</reference>
<evidence type="ECO:0000313" key="1">
    <source>
        <dbReference type="EMBL" id="DAD97314.1"/>
    </source>
</evidence>
<organism evidence="1">
    <name type="scientific">Myoviridae sp. ctzc413</name>
    <dbReference type="NCBI Taxonomy" id="2826721"/>
    <lineage>
        <taxon>Viruses</taxon>
        <taxon>Duplodnaviria</taxon>
        <taxon>Heunggongvirae</taxon>
        <taxon>Uroviricota</taxon>
        <taxon>Caudoviricetes</taxon>
    </lineage>
</organism>